<accession>R8VXD9</accession>
<dbReference type="HOGENOM" id="CLU_517492_0_0_9"/>
<sequence>MTNQIIKLLCFDAMEPANGNSDRRNYGNNRYIYSNLRQWLNSDAAAGQWYTAQHSADQAPDSSHVWNGYNPYNTIAGFLNGFTANERAALLSTTITVGKSSTDGGGTETCVDKIFPLSCTEVNLSGDHVCGSKLAIFSDNSSRIATVTASCVANSNYGSNPSANQAWYYWLRDAYAGSAFSARYVGDDGTLSGYGAYNGRHGLRPACNLSSDLLVSDTTDSDGCYTIVYNQPPTAPGTITVPSEVIGGENLSISWGQSTDPDGNLAGYKLERKVDDGTWAQIYSGSSRSYTDSITYGWTSVQYRVKAYDTAGAESAYTTSAVRTVTNNRPPVISGSDTDLGSFTATPPSYEYTVTDADGHQVTVVEKLDTTTLRTYTATLGDTNELEITADQWLKLLNGDHTLTITATDAKNESTVRTLSFDKAMHSVEFEQTVAMAADDMPTKALVNIQGSFPTGSTLQVWICNNGNDAEPTWEDITTKALTSQKHFFTNQTKTAASWGVKIKVKLLRGSAEGDCYIQSVGGNFA</sequence>
<evidence type="ECO:0000313" key="2">
    <source>
        <dbReference type="EMBL" id="EOQ37233.1"/>
    </source>
</evidence>
<dbReference type="AlphaFoldDB" id="R8VXD9"/>
<dbReference type="Proteomes" id="UP000013981">
    <property type="component" value="Unassembled WGS sequence"/>
</dbReference>
<name>R8VXD9_9FIRM</name>
<dbReference type="InterPro" id="IPR013783">
    <property type="entry name" value="Ig-like_fold"/>
</dbReference>
<comment type="caution">
    <text evidence="2">The sequence shown here is derived from an EMBL/GenBank/DDBJ whole genome shotgun (WGS) entry which is preliminary data.</text>
</comment>
<dbReference type="InterPro" id="IPR003961">
    <property type="entry name" value="FN3_dom"/>
</dbReference>
<organism evidence="2 3">
    <name type="scientific">Butyricicoccus pullicaecorum 1.2</name>
    <dbReference type="NCBI Taxonomy" id="1203606"/>
    <lineage>
        <taxon>Bacteria</taxon>
        <taxon>Bacillati</taxon>
        <taxon>Bacillota</taxon>
        <taxon>Clostridia</taxon>
        <taxon>Eubacteriales</taxon>
        <taxon>Butyricicoccaceae</taxon>
        <taxon>Butyricicoccus</taxon>
    </lineage>
</organism>
<keyword evidence="3" id="KW-1185">Reference proteome</keyword>
<dbReference type="SUPFAM" id="SSF49265">
    <property type="entry name" value="Fibronectin type III"/>
    <property type="match status" value="1"/>
</dbReference>
<dbReference type="Gene3D" id="2.60.40.10">
    <property type="entry name" value="Immunoglobulins"/>
    <property type="match status" value="1"/>
</dbReference>
<dbReference type="PROSITE" id="PS50853">
    <property type="entry name" value="FN3"/>
    <property type="match status" value="1"/>
</dbReference>
<proteinExistence type="predicted"/>
<reference evidence="2 3" key="1">
    <citation type="submission" date="2013-01" db="EMBL/GenBank/DDBJ databases">
        <title>The Genome Sequence of Butyricicoccus pullicaecorum 1.2.</title>
        <authorList>
            <consortium name="The Broad Institute Genome Sequencing Platform"/>
            <person name="Earl A."/>
            <person name="Ward D."/>
            <person name="Feldgarden M."/>
            <person name="Gevers D."/>
            <person name="Van Immerseel F."/>
            <person name="Eeckhaut V."/>
            <person name="Walker B."/>
            <person name="Young S.K."/>
            <person name="Zeng Q."/>
            <person name="Gargeya S."/>
            <person name="Fitzgerald M."/>
            <person name="Haas B."/>
            <person name="Abouelleil A."/>
            <person name="Alvarado L."/>
            <person name="Arachchi H.M."/>
            <person name="Berlin A.M."/>
            <person name="Chapman S.B."/>
            <person name="Dewar J."/>
            <person name="Goldberg J."/>
            <person name="Griggs A."/>
            <person name="Gujja S."/>
            <person name="Hansen M."/>
            <person name="Howarth C."/>
            <person name="Imamovic A."/>
            <person name="Larimer J."/>
            <person name="McCowan C."/>
            <person name="Murphy C."/>
            <person name="Neiman D."/>
            <person name="Pearson M."/>
            <person name="Priest M."/>
            <person name="Roberts A."/>
            <person name="Saif S."/>
            <person name="Shea T."/>
            <person name="Sisk P."/>
            <person name="Sykes S."/>
            <person name="Wortman J."/>
            <person name="Nusbaum C."/>
            <person name="Birren B."/>
        </authorList>
    </citation>
    <scope>NUCLEOTIDE SEQUENCE [LARGE SCALE GENOMIC DNA]</scope>
    <source>
        <strain evidence="2 3">1.2</strain>
    </source>
</reference>
<gene>
    <name evidence="2" type="ORF">HMPREF1526_01924</name>
</gene>
<dbReference type="PATRIC" id="fig|1203606.4.peg.1879"/>
<dbReference type="InterPro" id="IPR036116">
    <property type="entry name" value="FN3_sf"/>
</dbReference>
<dbReference type="EMBL" id="AQOB01000006">
    <property type="protein sequence ID" value="EOQ37233.1"/>
    <property type="molecule type" value="Genomic_DNA"/>
</dbReference>
<evidence type="ECO:0000313" key="3">
    <source>
        <dbReference type="Proteomes" id="UP000013981"/>
    </source>
</evidence>
<dbReference type="InterPro" id="IPR046240">
    <property type="entry name" value="DUF6273"/>
</dbReference>
<protein>
    <recommendedName>
        <fullName evidence="1">Fibronectin type-III domain-containing protein</fullName>
    </recommendedName>
</protein>
<evidence type="ECO:0000259" key="1">
    <source>
        <dbReference type="PROSITE" id="PS50853"/>
    </source>
</evidence>
<dbReference type="eggNOG" id="ENOG502ZA7N">
    <property type="taxonomic scope" value="Bacteria"/>
</dbReference>
<dbReference type="CDD" id="cd00063">
    <property type="entry name" value="FN3"/>
    <property type="match status" value="1"/>
</dbReference>
<feature type="domain" description="Fibronectin type-III" evidence="1">
    <location>
        <begin position="232"/>
        <end position="331"/>
    </location>
</feature>
<dbReference type="Pfam" id="PF19789">
    <property type="entry name" value="DUF6273"/>
    <property type="match status" value="1"/>
</dbReference>